<dbReference type="GO" id="GO:0005524">
    <property type="term" value="F:ATP binding"/>
    <property type="evidence" value="ECO:0007669"/>
    <property type="project" value="InterPro"/>
</dbReference>
<feature type="domain" description="Aminoacyl-tRNA synthetase class II (G/ P/ S/T)" evidence="1">
    <location>
        <begin position="4"/>
        <end position="79"/>
    </location>
</feature>
<dbReference type="AlphaFoldDB" id="A0A645IJN1"/>
<proteinExistence type="predicted"/>
<dbReference type="InterPro" id="IPR045864">
    <property type="entry name" value="aa-tRNA-synth_II/BPL/LPL"/>
</dbReference>
<comment type="caution">
    <text evidence="2">The sequence shown here is derived from an EMBL/GenBank/DDBJ whole genome shotgun (WGS) entry which is preliminary data.</text>
</comment>
<dbReference type="EC" id="6.1.1.11" evidence="2"/>
<dbReference type="InterPro" id="IPR002317">
    <property type="entry name" value="Ser-tRNA-ligase_type_1"/>
</dbReference>
<dbReference type="EMBL" id="VSSQ01116651">
    <property type="protein sequence ID" value="MPN51487.1"/>
    <property type="molecule type" value="Genomic_DNA"/>
</dbReference>
<protein>
    <submittedName>
        <fullName evidence="2">Serine--tRNA ligase</fullName>
        <ecNumber evidence="2">6.1.1.11</ecNumber>
    </submittedName>
</protein>
<dbReference type="SUPFAM" id="SSF55681">
    <property type="entry name" value="Class II aaRS and biotin synthetases"/>
    <property type="match status" value="1"/>
</dbReference>
<dbReference type="PRINTS" id="PR00981">
    <property type="entry name" value="TRNASYNTHSER"/>
</dbReference>
<organism evidence="2">
    <name type="scientific">bioreactor metagenome</name>
    <dbReference type="NCBI Taxonomy" id="1076179"/>
    <lineage>
        <taxon>unclassified sequences</taxon>
        <taxon>metagenomes</taxon>
        <taxon>ecological metagenomes</taxon>
    </lineage>
</organism>
<gene>
    <name evidence="2" type="primary">serS_59</name>
    <name evidence="2" type="ORF">SDC9_199135</name>
</gene>
<dbReference type="PANTHER" id="PTHR11778">
    <property type="entry name" value="SERYL-TRNA SYNTHETASE"/>
    <property type="match status" value="1"/>
</dbReference>
<dbReference type="Pfam" id="PF00587">
    <property type="entry name" value="tRNA-synt_2b"/>
    <property type="match status" value="1"/>
</dbReference>
<sequence length="105" mass="11588">MVNVCVGDLGAPGYKKYDIEAWFAGFAAYREVTSNTNLTDFQSRRLNIRYKDGDERGFVHTISATAMTDRAAIAILENNQQADGSVIVPEVLRPFTGFGKIEPAQ</sequence>
<dbReference type="GO" id="GO:0004828">
    <property type="term" value="F:serine-tRNA ligase activity"/>
    <property type="evidence" value="ECO:0007669"/>
    <property type="project" value="UniProtKB-EC"/>
</dbReference>
<keyword evidence="2" id="KW-0436">Ligase</keyword>
<dbReference type="InterPro" id="IPR002314">
    <property type="entry name" value="aa-tRNA-synt_IIb"/>
</dbReference>
<reference evidence="2" key="1">
    <citation type="submission" date="2019-08" db="EMBL/GenBank/DDBJ databases">
        <authorList>
            <person name="Kucharzyk K."/>
            <person name="Murdoch R.W."/>
            <person name="Higgins S."/>
            <person name="Loffler F."/>
        </authorList>
    </citation>
    <scope>NUCLEOTIDE SEQUENCE</scope>
</reference>
<evidence type="ECO:0000259" key="1">
    <source>
        <dbReference type="Pfam" id="PF00587"/>
    </source>
</evidence>
<dbReference type="Gene3D" id="3.30.930.10">
    <property type="entry name" value="Bira Bifunctional Protein, Domain 2"/>
    <property type="match status" value="1"/>
</dbReference>
<evidence type="ECO:0000313" key="2">
    <source>
        <dbReference type="EMBL" id="MPN51487.1"/>
    </source>
</evidence>
<dbReference type="GO" id="GO:0006434">
    <property type="term" value="P:seryl-tRNA aminoacylation"/>
    <property type="evidence" value="ECO:0007669"/>
    <property type="project" value="InterPro"/>
</dbReference>
<accession>A0A645IJN1</accession>
<name>A0A645IJN1_9ZZZZ</name>